<proteinExistence type="predicted"/>
<gene>
    <name evidence="2" type="ORF">E2C01_046166</name>
</gene>
<organism evidence="2 3">
    <name type="scientific">Portunus trituberculatus</name>
    <name type="common">Swimming crab</name>
    <name type="synonym">Neptunus trituberculatus</name>
    <dbReference type="NCBI Taxonomy" id="210409"/>
    <lineage>
        <taxon>Eukaryota</taxon>
        <taxon>Metazoa</taxon>
        <taxon>Ecdysozoa</taxon>
        <taxon>Arthropoda</taxon>
        <taxon>Crustacea</taxon>
        <taxon>Multicrustacea</taxon>
        <taxon>Malacostraca</taxon>
        <taxon>Eumalacostraca</taxon>
        <taxon>Eucarida</taxon>
        <taxon>Decapoda</taxon>
        <taxon>Pleocyemata</taxon>
        <taxon>Brachyura</taxon>
        <taxon>Eubrachyura</taxon>
        <taxon>Portunoidea</taxon>
        <taxon>Portunidae</taxon>
        <taxon>Portuninae</taxon>
        <taxon>Portunus</taxon>
    </lineage>
</organism>
<accession>A0A5B7G081</accession>
<feature type="region of interest" description="Disordered" evidence="1">
    <location>
        <begin position="1"/>
        <end position="61"/>
    </location>
</feature>
<protein>
    <submittedName>
        <fullName evidence="2">Uncharacterized protein</fullName>
    </submittedName>
</protein>
<name>A0A5B7G081_PORTR</name>
<evidence type="ECO:0000256" key="1">
    <source>
        <dbReference type="SAM" id="MobiDB-lite"/>
    </source>
</evidence>
<sequence length="72" mass="7548">MRNNTFPAARRKSQANGNSLDRSTVGPSAARVQTGHLSPTTPPSLPLPHIASLSPPVPLPLPDLPAISFIQS</sequence>
<keyword evidence="3" id="KW-1185">Reference proteome</keyword>
<reference evidence="2 3" key="1">
    <citation type="submission" date="2019-05" db="EMBL/GenBank/DDBJ databases">
        <title>Another draft genome of Portunus trituberculatus and its Hox gene families provides insights of decapod evolution.</title>
        <authorList>
            <person name="Jeong J.-H."/>
            <person name="Song I."/>
            <person name="Kim S."/>
            <person name="Choi T."/>
            <person name="Kim D."/>
            <person name="Ryu S."/>
            <person name="Kim W."/>
        </authorList>
    </citation>
    <scope>NUCLEOTIDE SEQUENCE [LARGE SCALE GENOMIC DNA]</scope>
    <source>
        <tissue evidence="2">Muscle</tissue>
    </source>
</reference>
<dbReference type="AlphaFoldDB" id="A0A5B7G081"/>
<comment type="caution">
    <text evidence="2">The sequence shown here is derived from an EMBL/GenBank/DDBJ whole genome shotgun (WGS) entry which is preliminary data.</text>
</comment>
<feature type="compositionally biased region" description="Polar residues" evidence="1">
    <location>
        <begin position="14"/>
        <end position="26"/>
    </location>
</feature>
<dbReference type="EMBL" id="VSRR010010766">
    <property type="protein sequence ID" value="MPC52302.1"/>
    <property type="molecule type" value="Genomic_DNA"/>
</dbReference>
<evidence type="ECO:0000313" key="2">
    <source>
        <dbReference type="EMBL" id="MPC52302.1"/>
    </source>
</evidence>
<dbReference type="Proteomes" id="UP000324222">
    <property type="component" value="Unassembled WGS sequence"/>
</dbReference>
<evidence type="ECO:0000313" key="3">
    <source>
        <dbReference type="Proteomes" id="UP000324222"/>
    </source>
</evidence>